<evidence type="ECO:0007829" key="3">
    <source>
        <dbReference type="PDB" id="4NWR"/>
    </source>
</evidence>
<accession>B0BGB0</accession>
<proteinExistence type="evidence at protein level"/>
<accession>A0ACD6B9H2</accession>
<sequence length="158" mass="17843">MESVNTSFLSPSLVTIRDFDNGQFAVLRIGRTGFPADKGDIDLCLDKMKGVRDAQQSIGDDTEFGFKGPHIRIRCVDIDDKHTYNAMVYVDLIVGTGASEVERETAEELAKEKLRAALQVDIADEHSCVTQFEMKLREELLSSDSFHPDKDEYYKDFL</sequence>
<dbReference type="PDB" id="3FUY">
    <property type="method" value="X-ray"/>
    <property type="resolution" value="2.00 A"/>
    <property type="chains" value="A/B/C=1-158"/>
</dbReference>
<keyword evidence="2 3" id="KW-0002">3D-structure</keyword>
<reference evidence="2" key="2">
    <citation type="journal article" date="2013" name="PLoS ONE">
        <title>Integron gene cassettes: a repository of novel protein folds with distinct interaction sites.</title>
        <authorList>
            <person name="Sureshan V."/>
            <person name="Deshpande C.N."/>
            <person name="Boucher Y."/>
            <person name="Koenig J.E."/>
            <person name="null"/>
            <person name="Stokes H.W."/>
            <person name="Harrop S.J."/>
            <person name="Curmi P.M."/>
            <person name="Mabbutt B.C."/>
        </authorList>
    </citation>
    <scope>X-RAY CRYSTALLOGRAPHY (2.00 ANGSTROMS) OF 1-158</scope>
</reference>
<dbReference type="EMBL" id="AM912143">
    <property type="protein sequence ID" value="CAP47818.1"/>
    <property type="molecule type" value="Genomic_DNA"/>
</dbReference>
<evidence type="ECO:0000313" key="1">
    <source>
        <dbReference type="EMBL" id="CAP47818.1"/>
    </source>
</evidence>
<organism evidence="1">
    <name type="scientific">uncultured bacterium</name>
    <dbReference type="NCBI Taxonomy" id="77133"/>
    <lineage>
        <taxon>Bacteria</taxon>
        <taxon>environmental samples</taxon>
    </lineage>
</organism>
<dbReference type="PDB" id="4NWR">
    <property type="method" value="X-ray"/>
    <property type="resolution" value="3.50 A"/>
    <property type="chains" value="0/2/4/6/8/A/AA/AC/AE/AG/AI/AK/AM/AO/AQ/AS/AU/AW/AY/BA/BC/BE/BG/C/E/G/I/K/M/O=1-158"/>
</dbReference>
<evidence type="ECO:0007829" key="2">
    <source>
        <dbReference type="PDB" id="3FUY"/>
    </source>
</evidence>
<reference evidence="1" key="1">
    <citation type="journal article" date="2008" name="Environ. Microbiol.">
        <title>Integron-associated gene cassettes in Halifax Harbour: assessment of a mobile gene pool in marine sediments.</title>
        <authorList>
            <person name="Koenig J.E."/>
            <person name="Boucher Y."/>
            <person name="Charlebois R.L."/>
            <person name="Nesbo C."/>
            <person name="Zhaxybayeva O."/>
            <person name="Bapteste E."/>
            <person name="Spencer M."/>
            <person name="Joss M.J."/>
            <person name="Stokes H.W."/>
            <person name="Doolittle W.F."/>
        </authorList>
    </citation>
    <scope>NUCLEOTIDE SEQUENCE</scope>
</reference>
<gene>
    <name evidence="1" type="primary">ORF1</name>
</gene>
<name>A0ACD6B9H2_9BACT</name>
<protein>
    <submittedName>
        <fullName evidence="1">Integron gene cassette protein</fullName>
    </submittedName>
</protein>
<reference evidence="3" key="3">
    <citation type="journal article" date="2014" name="Nature">
        <title>Accurate design of co-assembling multi-component protein nanomaterials.</title>
        <authorList>
            <person name="King N.P."/>
            <person name="Bale J.B."/>
            <person name="Sheffler W."/>
            <person name="McNamara D.E."/>
            <person name="Gonen S."/>
            <person name="Gonen T."/>
            <person name="Yeates T.O."/>
            <person name="Baker D."/>
        </authorList>
    </citation>
    <scope>X-RAY CRYSTALLOGRAPHY (3.50 ANGSTROMS) OF 1-158</scope>
</reference>